<gene>
    <name evidence="2" type="ORF">AXF42_Ash021297</name>
</gene>
<name>A0A2H9ZYP3_9ASPA</name>
<feature type="region of interest" description="Disordered" evidence="1">
    <location>
        <begin position="84"/>
        <end position="231"/>
    </location>
</feature>
<feature type="compositionally biased region" description="Polar residues" evidence="1">
    <location>
        <begin position="150"/>
        <end position="162"/>
    </location>
</feature>
<feature type="compositionally biased region" description="Pro residues" evidence="1">
    <location>
        <begin position="202"/>
        <end position="213"/>
    </location>
</feature>
<evidence type="ECO:0000256" key="1">
    <source>
        <dbReference type="SAM" id="MobiDB-lite"/>
    </source>
</evidence>
<evidence type="ECO:0000313" key="2">
    <source>
        <dbReference type="EMBL" id="PKA48413.1"/>
    </source>
</evidence>
<keyword evidence="3" id="KW-1185">Reference proteome</keyword>
<organism evidence="2 3">
    <name type="scientific">Apostasia shenzhenica</name>
    <dbReference type="NCBI Taxonomy" id="1088818"/>
    <lineage>
        <taxon>Eukaryota</taxon>
        <taxon>Viridiplantae</taxon>
        <taxon>Streptophyta</taxon>
        <taxon>Embryophyta</taxon>
        <taxon>Tracheophyta</taxon>
        <taxon>Spermatophyta</taxon>
        <taxon>Magnoliopsida</taxon>
        <taxon>Liliopsida</taxon>
        <taxon>Asparagales</taxon>
        <taxon>Orchidaceae</taxon>
        <taxon>Apostasioideae</taxon>
        <taxon>Apostasia</taxon>
    </lineage>
</organism>
<reference evidence="2 3" key="1">
    <citation type="journal article" date="2017" name="Nature">
        <title>The Apostasia genome and the evolution of orchids.</title>
        <authorList>
            <person name="Zhang G.Q."/>
            <person name="Liu K.W."/>
            <person name="Li Z."/>
            <person name="Lohaus R."/>
            <person name="Hsiao Y.Y."/>
            <person name="Niu S.C."/>
            <person name="Wang J.Y."/>
            <person name="Lin Y.C."/>
            <person name="Xu Q."/>
            <person name="Chen L.J."/>
            <person name="Yoshida K."/>
            <person name="Fujiwara S."/>
            <person name="Wang Z.W."/>
            <person name="Zhang Y.Q."/>
            <person name="Mitsuda N."/>
            <person name="Wang M."/>
            <person name="Liu G.H."/>
            <person name="Pecoraro L."/>
            <person name="Huang H.X."/>
            <person name="Xiao X.J."/>
            <person name="Lin M."/>
            <person name="Wu X.Y."/>
            <person name="Wu W.L."/>
            <person name="Chen Y.Y."/>
            <person name="Chang S.B."/>
            <person name="Sakamoto S."/>
            <person name="Ohme-Takagi M."/>
            <person name="Yagi M."/>
            <person name="Zeng S.J."/>
            <person name="Shen C.Y."/>
            <person name="Yeh C.M."/>
            <person name="Luo Y.B."/>
            <person name="Tsai W.C."/>
            <person name="Van de Peer Y."/>
            <person name="Liu Z.J."/>
        </authorList>
    </citation>
    <scope>NUCLEOTIDE SEQUENCE [LARGE SCALE GENOMIC DNA]</scope>
    <source>
        <strain evidence="3">cv. Shenzhen</strain>
        <tissue evidence="2">Stem</tissue>
    </source>
</reference>
<dbReference type="EMBL" id="KZ452406">
    <property type="protein sequence ID" value="PKA48413.1"/>
    <property type="molecule type" value="Genomic_DNA"/>
</dbReference>
<dbReference type="Proteomes" id="UP000236161">
    <property type="component" value="Unassembled WGS sequence"/>
</dbReference>
<proteinExistence type="predicted"/>
<dbReference type="AlphaFoldDB" id="A0A2H9ZYP3"/>
<evidence type="ECO:0000313" key="3">
    <source>
        <dbReference type="Proteomes" id="UP000236161"/>
    </source>
</evidence>
<protein>
    <submittedName>
        <fullName evidence="2">Uncharacterized protein</fullName>
    </submittedName>
</protein>
<accession>A0A2H9ZYP3</accession>
<sequence length="251" mass="27160">MAPSLVATCPATLCGRPQRLSWPTAEPSHARKFLPALRVARRPALCPWFQVGPVARQILMAFVQPAIPSPFLWARLGQKPTGGFPLHSHGLYKPTTGKSPSHQVNPTQVHQPSQSHSESPLNSKNPKVRPKKAHISFGPLPSLEGIGSSPKPNSISGPQTKPHSPPNDRPLFIGPPEAHHLTLDNPPLSTPSPEKFIEPSLENPPSPTTPISPTPLMEKDFDGPPKPPIVGDEHILPSFDFPPCWTSLAIL</sequence>
<feature type="compositionally biased region" description="Polar residues" evidence="1">
    <location>
        <begin position="96"/>
        <end position="125"/>
    </location>
</feature>